<comment type="caution">
    <text evidence="1">The sequence shown here is derived from an EMBL/GenBank/DDBJ whole genome shotgun (WGS) entry which is preliminary data.</text>
</comment>
<protein>
    <submittedName>
        <fullName evidence="1">Uncharacterized protein</fullName>
    </submittedName>
</protein>
<sequence>MDVPGIRRRLTTCPAGRLGWQEYENVGVQALTYLLVPPLSRPQVQAKTLSGIDRRDAIFPNRITDSRSPWGLLYQELKARLILVEFKNYDRIEIGKDEVDQTRNYMKTAMGRLAIVCCNKLPSDAALRRRNIVFSDEGKVILFLTTSHLLEMIDMKERGEDPSEFIIDSYETFLIQHE</sequence>
<keyword evidence="2" id="KW-1185">Reference proteome</keyword>
<name>A0A849CBX6_9NOCA</name>
<evidence type="ECO:0000313" key="1">
    <source>
        <dbReference type="EMBL" id="NNH73805.1"/>
    </source>
</evidence>
<dbReference type="EMBL" id="JABELX010000011">
    <property type="protein sequence ID" value="NNH73805.1"/>
    <property type="molecule type" value="Genomic_DNA"/>
</dbReference>
<accession>A0A849CBX6</accession>
<evidence type="ECO:0000313" key="2">
    <source>
        <dbReference type="Proteomes" id="UP000586827"/>
    </source>
</evidence>
<organism evidence="1 2">
    <name type="scientific">Nocardia uniformis</name>
    <dbReference type="NCBI Taxonomy" id="53432"/>
    <lineage>
        <taxon>Bacteria</taxon>
        <taxon>Bacillati</taxon>
        <taxon>Actinomycetota</taxon>
        <taxon>Actinomycetes</taxon>
        <taxon>Mycobacteriales</taxon>
        <taxon>Nocardiaceae</taxon>
        <taxon>Nocardia</taxon>
    </lineage>
</organism>
<dbReference type="AlphaFoldDB" id="A0A849CBX6"/>
<dbReference type="Proteomes" id="UP000586827">
    <property type="component" value="Unassembled WGS sequence"/>
</dbReference>
<gene>
    <name evidence="1" type="ORF">HLB23_28795</name>
</gene>
<reference evidence="1 2" key="1">
    <citation type="submission" date="2020-05" db="EMBL/GenBank/DDBJ databases">
        <title>MicrobeNet Type strains.</title>
        <authorList>
            <person name="Nicholson A.C."/>
        </authorList>
    </citation>
    <scope>NUCLEOTIDE SEQUENCE [LARGE SCALE GENOMIC DNA]</scope>
    <source>
        <strain evidence="1 2">JCM 3224</strain>
    </source>
</reference>
<proteinExistence type="predicted"/>